<dbReference type="PANTHER" id="PTHR43708">
    <property type="entry name" value="CONSERVED EXPRESSED OXIDOREDUCTASE (EUROFUNG)"/>
    <property type="match status" value="1"/>
</dbReference>
<evidence type="ECO:0000259" key="2">
    <source>
        <dbReference type="Pfam" id="PF22685"/>
    </source>
</evidence>
<dbReference type="Pfam" id="PF01408">
    <property type="entry name" value="GFO_IDH_MocA"/>
    <property type="match status" value="1"/>
</dbReference>
<dbReference type="GO" id="GO:0000166">
    <property type="term" value="F:nucleotide binding"/>
    <property type="evidence" value="ECO:0007669"/>
    <property type="project" value="InterPro"/>
</dbReference>
<dbReference type="EMBL" id="JAFIMR010000001">
    <property type="protein sequence ID" value="KAI1881410.1"/>
    <property type="molecule type" value="Genomic_DNA"/>
</dbReference>
<sequence>MAPIRLGIIGLSANAITSWASNAHLPYLLSPAGRSKYQIVALCNSSVDAARDAIKKYGLDSETRAYGSPEDIAADPNVQLVAVCTRVDNHYDTALPSVRAGKDVYVEWPLAENAGRAGELAALAKEKGGRTVVGLQGWFAPAVVKLRELITSGRIGKVLSSEVAAAGGSIDRLFLSPGLKYFVDRKVGGNIVTIGFGHMSDLVQFVLGELEAPHAQLQIQRPDVKIRDRSTGEILEVVRSDVPDLVHVTGSLPASEHTAEGATLHIRSRRGQPFKGEPGLVWTINGEKGEIRVVASGASIGASAHEDLTIDVHDHDTDEVQSVKWEWGPYAELPQPARNIGALYDAYAEGRPHSYADFEHAVKRHRQLDGFLAGSPASS</sequence>
<feature type="domain" description="Gal80p-like C-terminal" evidence="2">
    <location>
        <begin position="141"/>
        <end position="293"/>
    </location>
</feature>
<dbReference type="InterPro" id="IPR051317">
    <property type="entry name" value="Gfo/Idh/MocA_oxidoreduct"/>
</dbReference>
<evidence type="ECO:0000313" key="4">
    <source>
        <dbReference type="Proteomes" id="UP000829685"/>
    </source>
</evidence>
<dbReference type="Proteomes" id="UP000829685">
    <property type="component" value="Unassembled WGS sequence"/>
</dbReference>
<name>A0A9P9WYN2_9PEZI</name>
<keyword evidence="4" id="KW-1185">Reference proteome</keyword>
<dbReference type="Pfam" id="PF22685">
    <property type="entry name" value="Gal80p_C-like"/>
    <property type="match status" value="1"/>
</dbReference>
<comment type="caution">
    <text evidence="3">The sequence shown here is derived from an EMBL/GenBank/DDBJ whole genome shotgun (WGS) entry which is preliminary data.</text>
</comment>
<dbReference type="InterPro" id="IPR000683">
    <property type="entry name" value="Gfo/Idh/MocA-like_OxRdtase_N"/>
</dbReference>
<evidence type="ECO:0000259" key="1">
    <source>
        <dbReference type="Pfam" id="PF01408"/>
    </source>
</evidence>
<proteinExistence type="predicted"/>
<dbReference type="AlphaFoldDB" id="A0A9P9WYN2"/>
<dbReference type="Gene3D" id="3.40.50.720">
    <property type="entry name" value="NAD(P)-binding Rossmann-like Domain"/>
    <property type="match status" value="1"/>
</dbReference>
<organism evidence="3 4">
    <name type="scientific">Neoarthrinium moseri</name>
    <dbReference type="NCBI Taxonomy" id="1658444"/>
    <lineage>
        <taxon>Eukaryota</taxon>
        <taxon>Fungi</taxon>
        <taxon>Dikarya</taxon>
        <taxon>Ascomycota</taxon>
        <taxon>Pezizomycotina</taxon>
        <taxon>Sordariomycetes</taxon>
        <taxon>Xylariomycetidae</taxon>
        <taxon>Amphisphaeriales</taxon>
        <taxon>Apiosporaceae</taxon>
        <taxon>Neoarthrinium</taxon>
    </lineage>
</organism>
<evidence type="ECO:0008006" key="5">
    <source>
        <dbReference type="Google" id="ProtNLM"/>
    </source>
</evidence>
<protein>
    <recommendedName>
        <fullName evidence="5">Oxidoreductase</fullName>
    </recommendedName>
</protein>
<evidence type="ECO:0000313" key="3">
    <source>
        <dbReference type="EMBL" id="KAI1881410.1"/>
    </source>
</evidence>
<dbReference type="SUPFAM" id="SSF55347">
    <property type="entry name" value="Glyceraldehyde-3-phosphate dehydrogenase-like, C-terminal domain"/>
    <property type="match status" value="1"/>
</dbReference>
<gene>
    <name evidence="3" type="ORF">JX265_000236</name>
</gene>
<dbReference type="PANTHER" id="PTHR43708:SF1">
    <property type="entry name" value="GALACTOSE_LACTOSE METABOLISM REGULATORY PROTEIN GAL80"/>
    <property type="match status" value="1"/>
</dbReference>
<reference evidence="3" key="1">
    <citation type="submission" date="2021-03" db="EMBL/GenBank/DDBJ databases">
        <title>Revisited historic fungal species revealed as producer of novel bioactive compounds through whole genome sequencing and comparative genomics.</title>
        <authorList>
            <person name="Vignolle G.A."/>
            <person name="Hochenegger N."/>
            <person name="Mach R.L."/>
            <person name="Mach-Aigner A.R."/>
            <person name="Javad Rahimi M."/>
            <person name="Salim K.A."/>
            <person name="Chan C.M."/>
            <person name="Lim L.B.L."/>
            <person name="Cai F."/>
            <person name="Druzhinina I.S."/>
            <person name="U'Ren J.M."/>
            <person name="Derntl C."/>
        </authorList>
    </citation>
    <scope>NUCLEOTIDE SEQUENCE</scope>
    <source>
        <strain evidence="3">TUCIM 5799</strain>
    </source>
</reference>
<accession>A0A9P9WYN2</accession>
<feature type="domain" description="Gfo/Idh/MocA-like oxidoreductase N-terminal" evidence="1">
    <location>
        <begin position="5"/>
        <end position="134"/>
    </location>
</feature>
<dbReference type="SUPFAM" id="SSF51735">
    <property type="entry name" value="NAD(P)-binding Rossmann-fold domains"/>
    <property type="match status" value="1"/>
</dbReference>
<dbReference type="InterPro" id="IPR036291">
    <property type="entry name" value="NAD(P)-bd_dom_sf"/>
</dbReference>
<dbReference type="InterPro" id="IPR055080">
    <property type="entry name" value="Gal80p-like_C"/>
</dbReference>
<dbReference type="Gene3D" id="3.30.360.10">
    <property type="entry name" value="Dihydrodipicolinate Reductase, domain 2"/>
    <property type="match status" value="1"/>
</dbReference>